<evidence type="ECO:0000256" key="3">
    <source>
        <dbReference type="ARBA" id="ARBA00022692"/>
    </source>
</evidence>
<dbReference type="PANTHER" id="PTHR22911:SF6">
    <property type="entry name" value="SOLUTE CARRIER FAMILY 35 MEMBER G1"/>
    <property type="match status" value="1"/>
</dbReference>
<feature type="transmembrane region" description="Helical" evidence="6">
    <location>
        <begin position="12"/>
        <end position="31"/>
    </location>
</feature>
<evidence type="ECO:0000313" key="9">
    <source>
        <dbReference type="Proteomes" id="UP001589683"/>
    </source>
</evidence>
<gene>
    <name evidence="8" type="ORF">ACFFUT_06350</name>
</gene>
<feature type="transmembrane region" description="Helical" evidence="6">
    <location>
        <begin position="223"/>
        <end position="245"/>
    </location>
</feature>
<comment type="caution">
    <text evidence="8">The sequence shown here is derived from an EMBL/GenBank/DDBJ whole genome shotgun (WGS) entry which is preliminary data.</text>
</comment>
<accession>A0ABV5JD72</accession>
<keyword evidence="9" id="KW-1185">Reference proteome</keyword>
<comment type="similarity">
    <text evidence="2">Belongs to the drug/metabolite transporter (DMT) superfamily. 10 TMS drug/metabolite exporter (DME) (TC 2.A.7.3) family.</text>
</comment>
<evidence type="ECO:0000259" key="7">
    <source>
        <dbReference type="Pfam" id="PF00892"/>
    </source>
</evidence>
<dbReference type="InterPro" id="IPR000620">
    <property type="entry name" value="EamA_dom"/>
</dbReference>
<feature type="transmembrane region" description="Helical" evidence="6">
    <location>
        <begin position="278"/>
        <end position="296"/>
    </location>
</feature>
<keyword evidence="4 6" id="KW-1133">Transmembrane helix</keyword>
<feature type="transmembrane region" description="Helical" evidence="6">
    <location>
        <begin position="144"/>
        <end position="166"/>
    </location>
</feature>
<evidence type="ECO:0000256" key="6">
    <source>
        <dbReference type="SAM" id="Phobius"/>
    </source>
</evidence>
<protein>
    <submittedName>
        <fullName evidence="8">DMT family transporter</fullName>
    </submittedName>
</protein>
<comment type="subcellular location">
    <subcellularLocation>
        <location evidence="1">Membrane</location>
        <topology evidence="1">Multi-pass membrane protein</topology>
    </subcellularLocation>
</comment>
<name>A0ABV5JD72_9RHOB</name>
<evidence type="ECO:0000256" key="5">
    <source>
        <dbReference type="ARBA" id="ARBA00023136"/>
    </source>
</evidence>
<evidence type="ECO:0000256" key="1">
    <source>
        <dbReference type="ARBA" id="ARBA00004141"/>
    </source>
</evidence>
<reference evidence="8 9" key="1">
    <citation type="submission" date="2024-09" db="EMBL/GenBank/DDBJ databases">
        <authorList>
            <person name="Sun Q."/>
            <person name="Mori K."/>
        </authorList>
    </citation>
    <scope>NUCLEOTIDE SEQUENCE [LARGE SCALE GENOMIC DNA]</scope>
    <source>
        <strain evidence="8 9">CECT 8726</strain>
    </source>
</reference>
<sequence>MEQQQTLKAAGAVLVAMAVLGIIDNYVTVIAEDAGLWQFHALRTSMALPALWILAMFQRQSLCPERIGPVAVRSFLTGTGLLIYFGCLGFLSVSQAAAGVFTAPIFVLVFSVLFLKMRIGFWHIVAMAIGFSGVLLVLRPDLTTGSFTTLIPVAAGALYALGMMVTRQKCAQENTLTLLAGFFLVLGIWGVLGLVAVSFFPVADAPETAAFVTRGWDEITPRFLFWTFVQAIGSIFAVGLITWGYQKGETSYVAIFEYSLLIFAAIWGWLLWGQTLDTLGLVGIAMIIISGAVIALRAR</sequence>
<evidence type="ECO:0000313" key="8">
    <source>
        <dbReference type="EMBL" id="MFB9231407.1"/>
    </source>
</evidence>
<feature type="transmembrane region" description="Helical" evidence="6">
    <location>
        <begin position="178"/>
        <end position="203"/>
    </location>
</feature>
<dbReference type="InterPro" id="IPR037185">
    <property type="entry name" value="EmrE-like"/>
</dbReference>
<dbReference type="PANTHER" id="PTHR22911">
    <property type="entry name" value="ACYL-MALONYL CONDENSING ENZYME-RELATED"/>
    <property type="match status" value="1"/>
</dbReference>
<feature type="transmembrane region" description="Helical" evidence="6">
    <location>
        <begin position="97"/>
        <end position="115"/>
    </location>
</feature>
<dbReference type="Proteomes" id="UP001589683">
    <property type="component" value="Unassembled WGS sequence"/>
</dbReference>
<evidence type="ECO:0000256" key="4">
    <source>
        <dbReference type="ARBA" id="ARBA00022989"/>
    </source>
</evidence>
<dbReference type="Pfam" id="PF00892">
    <property type="entry name" value="EamA"/>
    <property type="match status" value="1"/>
</dbReference>
<dbReference type="EMBL" id="JBHMEA010000016">
    <property type="protein sequence ID" value="MFB9231407.1"/>
    <property type="molecule type" value="Genomic_DNA"/>
</dbReference>
<dbReference type="RefSeq" id="WP_246531683.1">
    <property type="nucleotide sequence ID" value="NZ_JAGFNU010000005.1"/>
</dbReference>
<evidence type="ECO:0000256" key="2">
    <source>
        <dbReference type="ARBA" id="ARBA00009853"/>
    </source>
</evidence>
<keyword evidence="5 6" id="KW-0472">Membrane</keyword>
<organism evidence="8 9">
    <name type="scientific">Pseudohalocynthiibacter aestuariivivens</name>
    <dbReference type="NCBI Taxonomy" id="1591409"/>
    <lineage>
        <taxon>Bacteria</taxon>
        <taxon>Pseudomonadati</taxon>
        <taxon>Pseudomonadota</taxon>
        <taxon>Alphaproteobacteria</taxon>
        <taxon>Rhodobacterales</taxon>
        <taxon>Paracoccaceae</taxon>
        <taxon>Pseudohalocynthiibacter</taxon>
    </lineage>
</organism>
<feature type="transmembrane region" description="Helical" evidence="6">
    <location>
        <begin position="120"/>
        <end position="138"/>
    </location>
</feature>
<proteinExistence type="inferred from homology"/>
<feature type="transmembrane region" description="Helical" evidence="6">
    <location>
        <begin position="70"/>
        <end position="91"/>
    </location>
</feature>
<feature type="transmembrane region" description="Helical" evidence="6">
    <location>
        <begin position="252"/>
        <end position="272"/>
    </location>
</feature>
<dbReference type="SUPFAM" id="SSF103481">
    <property type="entry name" value="Multidrug resistance efflux transporter EmrE"/>
    <property type="match status" value="2"/>
</dbReference>
<feature type="transmembrane region" description="Helical" evidence="6">
    <location>
        <begin position="37"/>
        <end position="58"/>
    </location>
</feature>
<keyword evidence="3 6" id="KW-0812">Transmembrane</keyword>
<feature type="domain" description="EamA" evidence="7">
    <location>
        <begin position="11"/>
        <end position="138"/>
    </location>
</feature>